<reference evidence="2" key="2">
    <citation type="submission" date="2018-02" db="UniProtKB">
        <authorList>
            <consortium name="EnsemblPlants"/>
        </authorList>
    </citation>
    <scope>IDENTIFICATION</scope>
    <source>
        <strain evidence="2">Williams 82</strain>
    </source>
</reference>
<dbReference type="EnsemblPlants" id="KRH59184">
    <property type="protein sequence ID" value="KRH59184"/>
    <property type="gene ID" value="GLYMA_05G169800"/>
</dbReference>
<protein>
    <submittedName>
        <fullName evidence="1 2">Uncharacterized protein</fullName>
    </submittedName>
</protein>
<keyword evidence="3" id="KW-1185">Reference proteome</keyword>
<proteinExistence type="predicted"/>
<evidence type="ECO:0000313" key="1">
    <source>
        <dbReference type="EMBL" id="KRH59184.1"/>
    </source>
</evidence>
<dbReference type="PaxDb" id="3847-GLYMA05G30360.1"/>
<reference evidence="1" key="3">
    <citation type="submission" date="2018-07" db="EMBL/GenBank/DDBJ databases">
        <title>WGS assembly of Glycine max.</title>
        <authorList>
            <person name="Schmutz J."/>
            <person name="Cannon S."/>
            <person name="Schlueter J."/>
            <person name="Ma J."/>
            <person name="Mitros T."/>
            <person name="Nelson W."/>
            <person name="Hyten D."/>
            <person name="Song Q."/>
            <person name="Thelen J."/>
            <person name="Cheng J."/>
            <person name="Xu D."/>
            <person name="Hellsten U."/>
            <person name="May G."/>
            <person name="Yu Y."/>
            <person name="Sakurai T."/>
            <person name="Umezawa T."/>
            <person name="Bhattacharyya M."/>
            <person name="Sandhu D."/>
            <person name="Valliyodan B."/>
            <person name="Lindquist E."/>
            <person name="Peto M."/>
            <person name="Grant D."/>
            <person name="Shu S."/>
            <person name="Goodstein D."/>
            <person name="Barry K."/>
            <person name="Futrell-Griggs M."/>
            <person name="Abernathy B."/>
            <person name="Du J."/>
            <person name="Tian Z."/>
            <person name="Zhu L."/>
            <person name="Gill N."/>
            <person name="Joshi T."/>
            <person name="Libault M."/>
            <person name="Sethuraman A."/>
            <person name="Zhang X."/>
            <person name="Shinozaki K."/>
            <person name="Nguyen H."/>
            <person name="Wing R."/>
            <person name="Cregan P."/>
            <person name="Specht J."/>
            <person name="Grimwood J."/>
            <person name="Rokhsar D."/>
            <person name="Stacey G."/>
            <person name="Shoemaker R."/>
            <person name="Jackson S."/>
        </authorList>
    </citation>
    <scope>NUCLEOTIDE SEQUENCE</scope>
    <source>
        <tissue evidence="1">Callus</tissue>
    </source>
</reference>
<organism evidence="2">
    <name type="scientific">Glycine max</name>
    <name type="common">Soybean</name>
    <name type="synonym">Glycine hispida</name>
    <dbReference type="NCBI Taxonomy" id="3847"/>
    <lineage>
        <taxon>Eukaryota</taxon>
        <taxon>Viridiplantae</taxon>
        <taxon>Streptophyta</taxon>
        <taxon>Embryophyta</taxon>
        <taxon>Tracheophyta</taxon>
        <taxon>Spermatophyta</taxon>
        <taxon>Magnoliopsida</taxon>
        <taxon>eudicotyledons</taxon>
        <taxon>Gunneridae</taxon>
        <taxon>Pentapetalae</taxon>
        <taxon>rosids</taxon>
        <taxon>fabids</taxon>
        <taxon>Fabales</taxon>
        <taxon>Fabaceae</taxon>
        <taxon>Papilionoideae</taxon>
        <taxon>50 kb inversion clade</taxon>
        <taxon>NPAAA clade</taxon>
        <taxon>indigoferoid/millettioid clade</taxon>
        <taxon>Phaseoleae</taxon>
        <taxon>Glycine</taxon>
        <taxon>Glycine subgen. Soja</taxon>
    </lineage>
</organism>
<dbReference type="Gramene" id="KRH59184">
    <property type="protein sequence ID" value="KRH59184"/>
    <property type="gene ID" value="GLYMA_05G169800"/>
</dbReference>
<dbReference type="Proteomes" id="UP000008827">
    <property type="component" value="Chromosome 5"/>
</dbReference>
<dbReference type="HOGENOM" id="CLU_2676009_0_0_1"/>
<sequence>MHAYAPSFYKSHSYFFLIIYSKPTHNLFFKSQPDRISKFPYAFSLLYIASRVSQRPDSIAILAFCPPPLILNGLF</sequence>
<accession>K7KQQ1</accession>
<name>K7KQQ1_SOYBN</name>
<dbReference type="AlphaFoldDB" id="K7KQQ1"/>
<evidence type="ECO:0000313" key="2">
    <source>
        <dbReference type="EnsemblPlants" id="KRH59184"/>
    </source>
</evidence>
<dbReference type="InParanoid" id="K7KQQ1"/>
<reference evidence="1 2" key="1">
    <citation type="journal article" date="2010" name="Nature">
        <title>Genome sequence of the palaeopolyploid soybean.</title>
        <authorList>
            <person name="Schmutz J."/>
            <person name="Cannon S.B."/>
            <person name="Schlueter J."/>
            <person name="Ma J."/>
            <person name="Mitros T."/>
            <person name="Nelson W."/>
            <person name="Hyten D.L."/>
            <person name="Song Q."/>
            <person name="Thelen J.J."/>
            <person name="Cheng J."/>
            <person name="Xu D."/>
            <person name="Hellsten U."/>
            <person name="May G.D."/>
            <person name="Yu Y."/>
            <person name="Sakurai T."/>
            <person name="Umezawa T."/>
            <person name="Bhattacharyya M.K."/>
            <person name="Sandhu D."/>
            <person name="Valliyodan B."/>
            <person name="Lindquist E."/>
            <person name="Peto M."/>
            <person name="Grant D."/>
            <person name="Shu S."/>
            <person name="Goodstein D."/>
            <person name="Barry K."/>
            <person name="Futrell-Griggs M."/>
            <person name="Abernathy B."/>
            <person name="Du J."/>
            <person name="Tian Z."/>
            <person name="Zhu L."/>
            <person name="Gill N."/>
            <person name="Joshi T."/>
            <person name="Libault M."/>
            <person name="Sethuraman A."/>
            <person name="Zhang X.-C."/>
            <person name="Shinozaki K."/>
            <person name="Nguyen H.T."/>
            <person name="Wing R.A."/>
            <person name="Cregan P."/>
            <person name="Specht J."/>
            <person name="Grimwood J."/>
            <person name="Rokhsar D."/>
            <person name="Stacey G."/>
            <person name="Shoemaker R.C."/>
            <person name="Jackson S.A."/>
        </authorList>
    </citation>
    <scope>NUCLEOTIDE SEQUENCE [LARGE SCALE GENOMIC DNA]</scope>
    <source>
        <strain evidence="2">cv. Williams 82</strain>
        <tissue evidence="1">Callus</tissue>
    </source>
</reference>
<gene>
    <name evidence="1" type="ORF">GLYMA_05G169800</name>
</gene>
<dbReference type="EMBL" id="CM000838">
    <property type="protein sequence ID" value="KRH59184.1"/>
    <property type="molecule type" value="Genomic_DNA"/>
</dbReference>
<evidence type="ECO:0000313" key="3">
    <source>
        <dbReference type="Proteomes" id="UP000008827"/>
    </source>
</evidence>